<dbReference type="GO" id="GO:0004553">
    <property type="term" value="F:hydrolase activity, hydrolyzing O-glycosyl compounds"/>
    <property type="evidence" value="ECO:0007669"/>
    <property type="project" value="InterPro"/>
</dbReference>
<proteinExistence type="predicted"/>
<dbReference type="Pfam" id="PF00232">
    <property type="entry name" value="Glyco_hydro_1"/>
    <property type="match status" value="1"/>
</dbReference>
<dbReference type="STRING" id="1617426.TR69_WS6001001542"/>
<dbReference type="Gene3D" id="3.20.20.80">
    <property type="entry name" value="Glycosidases"/>
    <property type="match status" value="1"/>
</dbReference>
<dbReference type="EMBL" id="JYNZ01000007">
    <property type="protein sequence ID" value="KXK25736.1"/>
    <property type="molecule type" value="Genomic_DNA"/>
</dbReference>
<organism evidence="1 2">
    <name type="scientific">candidate division WS6 bacterium OLB20</name>
    <dbReference type="NCBI Taxonomy" id="1617426"/>
    <lineage>
        <taxon>Bacteria</taxon>
        <taxon>Candidatus Dojkabacteria</taxon>
    </lineage>
</organism>
<dbReference type="InterPro" id="IPR001360">
    <property type="entry name" value="Glyco_hydro_1"/>
</dbReference>
<keyword evidence="1" id="KW-0378">Hydrolase</keyword>
<dbReference type="Proteomes" id="UP000070457">
    <property type="component" value="Unassembled WGS sequence"/>
</dbReference>
<protein>
    <submittedName>
        <fullName evidence="1">Glycosyl hydrolase family 1</fullName>
    </submittedName>
</protein>
<dbReference type="SUPFAM" id="SSF51445">
    <property type="entry name" value="(Trans)glycosidases"/>
    <property type="match status" value="1"/>
</dbReference>
<dbReference type="AlphaFoldDB" id="A0A136LVR3"/>
<dbReference type="GO" id="GO:0005975">
    <property type="term" value="P:carbohydrate metabolic process"/>
    <property type="evidence" value="ECO:0007669"/>
    <property type="project" value="InterPro"/>
</dbReference>
<gene>
    <name evidence="1" type="ORF">TR69_WS6001001542</name>
</gene>
<name>A0A136LVR3_9BACT</name>
<dbReference type="InterPro" id="IPR017853">
    <property type="entry name" value="GH"/>
</dbReference>
<reference evidence="1 2" key="1">
    <citation type="submission" date="2015-02" db="EMBL/GenBank/DDBJ databases">
        <title>Improved understanding of the partial-nitritation anammox process through 23 genomes representing the majority of the microbial community.</title>
        <authorList>
            <person name="Speth D.R."/>
            <person name="In T Zandt M."/>
            <person name="Guerrero Cruz S."/>
            <person name="Jetten M.S."/>
            <person name="Dutilh B.E."/>
        </authorList>
    </citation>
    <scope>NUCLEOTIDE SEQUENCE [LARGE SCALE GENOMIC DNA]</scope>
    <source>
        <strain evidence="1">OLB20</strain>
    </source>
</reference>
<sequence>MLNTESLQKQAEREYGEAPFTPYSEIAAVLPPGSLVGPSNSNFQSNPFEYRGQHNWSHILTHRGLNPQMQSAVEEIRPDAALKVKTKAVEAAVYSWDFEVDLRNNDYERNGVNGGARLFEPVIDATTAEELISRYDTDPDIRQVVRGLSMALNRALHLRMDVVMRVNTLAGLSVDEASSMTDEELHERFVRLQAGLSDIFRREGVNFDAPELDGDGLIRVIEPVGDSLNLTWEEYVDSVAGMGANSIRFSAEWATMVDFDEESRTQCFKPGAVERVREQLRYARNRGLEPVICLQHFTQPLWLKDGWRNPETQDLFVEFSMGLLEGLEDDRPELLFSFNELTSVVPMAEIEGLTHPYHRSDKTLTGLYHEVKKYTGFDYKPGRRVYEEFEGMVDTHIRLYEEVDKARKDGRFSPTMQLGFTHITPSLEAWDRSPLYIFNKQVVVPASESFNDYPLQYFLKRCGEKGRWLTDILGHQTYCQYFVGATRQNVGANAFYIDNVPERFDPMMNNWGRRDLAGFETMMHVQGLFLEAAAKYGLNGFPEIMISETGMPTVANPIDMHVKLAEACAYAAELGVMKFRGILPWTPYDNLEWFSHYNQADFGYLDTRGRIKPMAHTGKRELDLSDFKLHRKVDAYLKRLRAYFASANGLDKEIAQAKLEHAEAFVAEHGKDYPRQTGLRATLMRYLSKSIPSWR</sequence>
<comment type="caution">
    <text evidence="1">The sequence shown here is derived from an EMBL/GenBank/DDBJ whole genome shotgun (WGS) entry which is preliminary data.</text>
</comment>
<accession>A0A136LVR3</accession>
<evidence type="ECO:0000313" key="1">
    <source>
        <dbReference type="EMBL" id="KXK25736.1"/>
    </source>
</evidence>
<evidence type="ECO:0000313" key="2">
    <source>
        <dbReference type="Proteomes" id="UP000070457"/>
    </source>
</evidence>